<dbReference type="AlphaFoldDB" id="A0A9W7EHS9"/>
<keyword evidence="1" id="KW-0175">Coiled coil</keyword>
<organism evidence="3 4">
    <name type="scientific">Triparma laevis f. longispina</name>
    <dbReference type="NCBI Taxonomy" id="1714387"/>
    <lineage>
        <taxon>Eukaryota</taxon>
        <taxon>Sar</taxon>
        <taxon>Stramenopiles</taxon>
        <taxon>Ochrophyta</taxon>
        <taxon>Bolidophyceae</taxon>
        <taxon>Parmales</taxon>
        <taxon>Triparmaceae</taxon>
        <taxon>Triparma</taxon>
    </lineage>
</organism>
<protein>
    <submittedName>
        <fullName evidence="3">Uncharacterized protein</fullName>
    </submittedName>
</protein>
<feature type="transmembrane region" description="Helical" evidence="2">
    <location>
        <begin position="99"/>
        <end position="118"/>
    </location>
</feature>
<evidence type="ECO:0000256" key="1">
    <source>
        <dbReference type="SAM" id="Coils"/>
    </source>
</evidence>
<dbReference type="OrthoDB" id="10458804at2759"/>
<dbReference type="Proteomes" id="UP001165122">
    <property type="component" value="Unassembled WGS sequence"/>
</dbReference>
<feature type="transmembrane region" description="Helical" evidence="2">
    <location>
        <begin position="195"/>
        <end position="221"/>
    </location>
</feature>
<reference evidence="4" key="1">
    <citation type="journal article" date="2023" name="Commun. Biol.">
        <title>Genome analysis of Parmales, the sister group of diatoms, reveals the evolutionary specialization of diatoms from phago-mixotrophs to photoautotrophs.</title>
        <authorList>
            <person name="Ban H."/>
            <person name="Sato S."/>
            <person name="Yoshikawa S."/>
            <person name="Yamada K."/>
            <person name="Nakamura Y."/>
            <person name="Ichinomiya M."/>
            <person name="Sato N."/>
            <person name="Blanc-Mathieu R."/>
            <person name="Endo H."/>
            <person name="Kuwata A."/>
            <person name="Ogata H."/>
        </authorList>
    </citation>
    <scope>NUCLEOTIDE SEQUENCE [LARGE SCALE GENOMIC DNA]</scope>
    <source>
        <strain evidence="4">NIES 3700</strain>
    </source>
</reference>
<comment type="caution">
    <text evidence="3">The sequence shown here is derived from an EMBL/GenBank/DDBJ whole genome shotgun (WGS) entry which is preliminary data.</text>
</comment>
<evidence type="ECO:0000313" key="3">
    <source>
        <dbReference type="EMBL" id="GMH79413.1"/>
    </source>
</evidence>
<name>A0A9W7EHS9_9STRA</name>
<keyword evidence="4" id="KW-1185">Reference proteome</keyword>
<feature type="transmembrane region" description="Helical" evidence="2">
    <location>
        <begin position="285"/>
        <end position="306"/>
    </location>
</feature>
<proteinExistence type="predicted"/>
<feature type="transmembrane region" description="Helical" evidence="2">
    <location>
        <begin position="241"/>
        <end position="264"/>
    </location>
</feature>
<feature type="coiled-coil region" evidence="1">
    <location>
        <begin position="8"/>
        <end position="63"/>
    </location>
</feature>
<evidence type="ECO:0000256" key="2">
    <source>
        <dbReference type="SAM" id="Phobius"/>
    </source>
</evidence>
<dbReference type="EMBL" id="BRXW01000917">
    <property type="protein sequence ID" value="GMH79413.1"/>
    <property type="molecule type" value="Genomic_DNA"/>
</dbReference>
<keyword evidence="2" id="KW-0472">Membrane</keyword>
<keyword evidence="2" id="KW-0812">Transmembrane</keyword>
<accession>A0A9W7EHS9</accession>
<feature type="transmembrane region" description="Helical" evidence="2">
    <location>
        <begin position="318"/>
        <end position="339"/>
    </location>
</feature>
<gene>
    <name evidence="3" type="ORF">TrLO_g3601</name>
</gene>
<evidence type="ECO:0000313" key="4">
    <source>
        <dbReference type="Proteomes" id="UP001165122"/>
    </source>
</evidence>
<keyword evidence="2" id="KW-1133">Transmembrane helix</keyword>
<sequence length="375" mass="41392">MEPSQNNNAELLAALQTLQNTVSKLQSENKNTEKAITKLTEDAKGDKQKINKLEEELSVLKQNLSTSTHPQQTTPPGEIKFSRRWRAVLLMGDGEKWSWAAYCFWVFSMVCAWAACFGNTRNSKSWRERLFVAFCGFSMGTTQLLGGLKLINQEDDATVKRGWYWVTVGCIVMATWPPILLGATHFYAKFSDRKLTVAITAIFKSLPSLLGSILYISAFSLRCILDASPSKPIIEQCGNPAINTGYVTNFLLWGWLLSLVIPPLSTRKALTWSDVMLLRMGKVEGLTFFLFGGLGCVALILFANSVEDGAPFNGFVKNLASVFSTFAGLLGIMVGYECLIRPVWFPNSRSRGAFTEEVDPFNFKGTGALDAGGAL</sequence>
<feature type="transmembrane region" description="Helical" evidence="2">
    <location>
        <begin position="163"/>
        <end position="183"/>
    </location>
</feature>
<feature type="transmembrane region" description="Helical" evidence="2">
    <location>
        <begin position="130"/>
        <end position="151"/>
    </location>
</feature>